<keyword evidence="3" id="KW-1185">Reference proteome</keyword>
<dbReference type="InterPro" id="IPR026870">
    <property type="entry name" value="Zinc_ribbon_dom"/>
</dbReference>
<accession>A0A1G6N8P4</accession>
<gene>
    <name evidence="2" type="ORF">SAMN04487864_11242</name>
</gene>
<organism evidence="2 3">
    <name type="scientific">Succiniclasticum ruminis</name>
    <dbReference type="NCBI Taxonomy" id="40841"/>
    <lineage>
        <taxon>Bacteria</taxon>
        <taxon>Bacillati</taxon>
        <taxon>Bacillota</taxon>
        <taxon>Negativicutes</taxon>
        <taxon>Acidaminococcales</taxon>
        <taxon>Acidaminococcaceae</taxon>
        <taxon>Succiniclasticum</taxon>
    </lineage>
</organism>
<evidence type="ECO:0000313" key="2">
    <source>
        <dbReference type="EMBL" id="SDC63515.1"/>
    </source>
</evidence>
<dbReference type="Proteomes" id="UP000198943">
    <property type="component" value="Unassembled WGS sequence"/>
</dbReference>
<dbReference type="Pfam" id="PF13240">
    <property type="entry name" value="Zn_Ribbon_1"/>
    <property type="match status" value="1"/>
</dbReference>
<evidence type="ECO:0000259" key="1">
    <source>
        <dbReference type="Pfam" id="PF13240"/>
    </source>
</evidence>
<name>A0A1G6N8P4_9FIRM</name>
<evidence type="ECO:0000313" key="3">
    <source>
        <dbReference type="Proteomes" id="UP000198943"/>
    </source>
</evidence>
<dbReference type="RefSeq" id="WP_218118232.1">
    <property type="nucleotide sequence ID" value="NZ_FMYW01000012.1"/>
</dbReference>
<proteinExistence type="predicted"/>
<reference evidence="3" key="1">
    <citation type="submission" date="2016-10" db="EMBL/GenBank/DDBJ databases">
        <authorList>
            <person name="Varghese N."/>
            <person name="Submissions S."/>
        </authorList>
    </citation>
    <scope>NUCLEOTIDE SEQUENCE [LARGE SCALE GENOMIC DNA]</scope>
    <source>
        <strain evidence="3">DSM 11005</strain>
    </source>
</reference>
<protein>
    <submittedName>
        <fullName evidence="2">Zinc-ribbon domain-containing protein</fullName>
    </submittedName>
</protein>
<feature type="domain" description="Zinc-ribbon" evidence="1">
    <location>
        <begin position="270"/>
        <end position="292"/>
    </location>
</feature>
<dbReference type="EMBL" id="FMYW01000012">
    <property type="protein sequence ID" value="SDC63515.1"/>
    <property type="molecule type" value="Genomic_DNA"/>
</dbReference>
<sequence>MQYLETVLTDYPRINELNNVERCAFVQVSGAGITVPQYTYACGDRLFIAEKLKDQWQLSEETDLAATVSELQVLVGNSPFSNGTFNLLLTKPETLALFAFMDYCRCQFLGEMLDASPFKGMATPEEIAAKAVLSLPYSLCNIFTMNTGNTNDSDVAEGLAGLAEKSVCKPENGQYALRSDFMTLARGLVVVNSSALVQVWDGSGSSVRNLTGYVLQGGLHDIIMTTLYGSEAFRVRGMSSQDLLGVFYNAMSCPELPEAKQEQASAGPEFCKNCGAKLEPDVRFCPNCGTKV</sequence>
<dbReference type="AlphaFoldDB" id="A0A1G6N8P4"/>